<organism evidence="1 2">
    <name type="scientific">Lepraria neglecta</name>
    <dbReference type="NCBI Taxonomy" id="209136"/>
    <lineage>
        <taxon>Eukaryota</taxon>
        <taxon>Fungi</taxon>
        <taxon>Dikarya</taxon>
        <taxon>Ascomycota</taxon>
        <taxon>Pezizomycotina</taxon>
        <taxon>Lecanoromycetes</taxon>
        <taxon>OSLEUM clade</taxon>
        <taxon>Lecanoromycetidae</taxon>
        <taxon>Lecanorales</taxon>
        <taxon>Lecanorineae</taxon>
        <taxon>Stereocaulaceae</taxon>
        <taxon>Lepraria</taxon>
    </lineage>
</organism>
<evidence type="ECO:0000313" key="2">
    <source>
        <dbReference type="Proteomes" id="UP001276659"/>
    </source>
</evidence>
<dbReference type="EMBL" id="JASNWA010000009">
    <property type="protein sequence ID" value="KAK3170269.1"/>
    <property type="molecule type" value="Genomic_DNA"/>
</dbReference>
<dbReference type="Proteomes" id="UP001276659">
    <property type="component" value="Unassembled WGS sequence"/>
</dbReference>
<accession>A0AAD9Z2F2</accession>
<dbReference type="AlphaFoldDB" id="A0AAD9Z2F2"/>
<protein>
    <submittedName>
        <fullName evidence="1">Uncharacterized protein</fullName>
    </submittedName>
</protein>
<keyword evidence="2" id="KW-1185">Reference proteome</keyword>
<proteinExistence type="predicted"/>
<name>A0AAD9Z2F2_9LECA</name>
<sequence>MSTDMLLFQDALREMGEVEEWIEDMEAGNEDLIIAVLLTLLPELRTLRVKELPLNGVTFGVIQYIAEYKSTTMLSELEEVEILYDDDVESNGTLVIRPFAILPWMKKLSCSNFKQDWSPYAAESRMPLQMWNISELTITGNGPSSKNLFEILGGFKALKRFAYLELAASQDFDPFWIRAALVAYARHSLEHLIIQSPGAYKGQRCMGNLRGFERLRTLETEYKFLVEPDHCDVMYTAKYRHTVANALPRTLQELVLCGNGFDLHDQVGPSIHSLVEAKINGHLASLNKLEYRLFYTDSNGDDVEPPVFEDFDNLVATCKSQCITLTI</sequence>
<evidence type="ECO:0000313" key="1">
    <source>
        <dbReference type="EMBL" id="KAK3170269.1"/>
    </source>
</evidence>
<gene>
    <name evidence="1" type="ORF">OEA41_009656</name>
</gene>
<comment type="caution">
    <text evidence="1">The sequence shown here is derived from an EMBL/GenBank/DDBJ whole genome shotgun (WGS) entry which is preliminary data.</text>
</comment>
<reference evidence="1" key="1">
    <citation type="submission" date="2022-11" db="EMBL/GenBank/DDBJ databases">
        <title>Chromosomal genome sequence assembly and mating type (MAT) locus characterization of the leprose asexual lichenized fungus Lepraria neglecta (Nyl.) Erichsen.</title>
        <authorList>
            <person name="Allen J.L."/>
            <person name="Pfeffer B."/>
        </authorList>
    </citation>
    <scope>NUCLEOTIDE SEQUENCE</scope>
    <source>
        <strain evidence="1">Allen 5258</strain>
    </source>
</reference>